<sequence>MPEEWTDPGPADPVAILTRWADAGAIWRVLGRRGDRVTVGLYQCTGGEEVDRFTSGDAALLAFLGDRRGSDD</sequence>
<name>A0A7K0DSL0_9NOCA</name>
<accession>A0A7K0DSL0</accession>
<protein>
    <submittedName>
        <fullName evidence="1">Uncharacterized protein</fullName>
    </submittedName>
</protein>
<dbReference type="AlphaFoldDB" id="A0A7K0DSL0"/>
<proteinExistence type="predicted"/>
<dbReference type="Proteomes" id="UP000431401">
    <property type="component" value="Unassembled WGS sequence"/>
</dbReference>
<dbReference type="EMBL" id="WEGI01000009">
    <property type="protein sequence ID" value="MQY28749.1"/>
    <property type="molecule type" value="Genomic_DNA"/>
</dbReference>
<keyword evidence="2" id="KW-1185">Reference proteome</keyword>
<evidence type="ECO:0000313" key="1">
    <source>
        <dbReference type="EMBL" id="MQY28749.1"/>
    </source>
</evidence>
<evidence type="ECO:0000313" key="2">
    <source>
        <dbReference type="Proteomes" id="UP000431401"/>
    </source>
</evidence>
<gene>
    <name evidence="1" type="ORF">NRB56_43330</name>
</gene>
<comment type="caution">
    <text evidence="1">The sequence shown here is derived from an EMBL/GenBank/DDBJ whole genome shotgun (WGS) entry which is preliminary data.</text>
</comment>
<dbReference type="RefSeq" id="WP_153344934.1">
    <property type="nucleotide sequence ID" value="NZ_WEGI01000009.1"/>
</dbReference>
<reference evidence="1 2" key="1">
    <citation type="submission" date="2019-10" db="EMBL/GenBank/DDBJ databases">
        <title>Nocardia macrotermitis sp. nov. and Nocardia aurantia sp. nov., isolated from the gut of fungus growing-termite Macrotermes natalensis.</title>
        <authorList>
            <person name="Benndorf R."/>
            <person name="Schwitalla J."/>
            <person name="Martin K."/>
            <person name="De Beer W."/>
            <person name="Kaster A.-K."/>
            <person name="Vollmers J."/>
            <person name="Poulsen M."/>
            <person name="Beemelmanns C."/>
        </authorList>
    </citation>
    <scope>NUCLEOTIDE SEQUENCE [LARGE SCALE GENOMIC DNA]</scope>
    <source>
        <strain evidence="1 2">RB56</strain>
    </source>
</reference>
<organism evidence="1 2">
    <name type="scientific">Nocardia aurantia</name>
    <dbReference type="NCBI Taxonomy" id="2585199"/>
    <lineage>
        <taxon>Bacteria</taxon>
        <taxon>Bacillati</taxon>
        <taxon>Actinomycetota</taxon>
        <taxon>Actinomycetes</taxon>
        <taxon>Mycobacteriales</taxon>
        <taxon>Nocardiaceae</taxon>
        <taxon>Nocardia</taxon>
    </lineage>
</organism>
<dbReference type="OrthoDB" id="3431291at2"/>